<dbReference type="AlphaFoldDB" id="A0A2U9R9P1"/>
<dbReference type="VEuPathDB" id="FungiDB:C5L36_0E02540"/>
<feature type="region of interest" description="Disordered" evidence="1">
    <location>
        <begin position="1"/>
        <end position="37"/>
    </location>
</feature>
<feature type="compositionally biased region" description="Acidic residues" evidence="1">
    <location>
        <begin position="154"/>
        <end position="164"/>
    </location>
</feature>
<organism evidence="3 4">
    <name type="scientific">Pichia kudriavzevii</name>
    <name type="common">Yeast</name>
    <name type="synonym">Issatchenkia orientalis</name>
    <dbReference type="NCBI Taxonomy" id="4909"/>
    <lineage>
        <taxon>Eukaryota</taxon>
        <taxon>Fungi</taxon>
        <taxon>Dikarya</taxon>
        <taxon>Ascomycota</taxon>
        <taxon>Saccharomycotina</taxon>
        <taxon>Pichiomycetes</taxon>
        <taxon>Pichiales</taxon>
        <taxon>Pichiaceae</taxon>
        <taxon>Pichia</taxon>
    </lineage>
</organism>
<dbReference type="OrthoDB" id="199574at2759"/>
<dbReference type="PANTHER" id="PTHR12436:SF4">
    <property type="entry name" value="LEUKOCYTE RECEPTOR CLUSTER MEMBER 8"/>
    <property type="match status" value="1"/>
</dbReference>
<dbReference type="Proteomes" id="UP000249293">
    <property type="component" value="Chromosome 5"/>
</dbReference>
<dbReference type="PANTHER" id="PTHR12436">
    <property type="entry name" value="80 KDA MCM3-ASSOCIATED PROTEIN"/>
    <property type="match status" value="1"/>
</dbReference>
<sequence>MGTSKKKLNKNGSPKAVAGINTTRYSKGSGSEEVSPLSVAKSVSNSKWKDPKTWPPSLHDFIARSFKEASTKNFNSTNTAKFKSQLKSLINMAIESDRIMRNDWDKQEVPLLIGSKSEGLSLYCDNAEIAQKGRAGPEQNISTTNGAKRKNIFGEDESDSEDVTLGEKEPKAMTSSKSISLGDSLKKLKKQKKEPATLPASLPSIPSTSNQMTNQQLKDLRSKRFERELSIPVNHNYKDDVVSTKPIVGRNNNLEKKYLRLTSQPNPDTVRPLKVLKKTLQLLFDKYFDGASYSYLCDQCKSMRQDLTVQNIRHDFTIMAYEFHSKIAIENGDWGEFNQCQSQLKELYAQADLTKPHYFEFLGYRVLYYILTGNNTEVYELELDIETKGLRQNNDDFFSCALELFRHISSSNYYLLSQTVCKIYNRNKEERRQMIKTNDKGRLLITHKDALLLKHNKSYFFTKFVESIMKRENVRSLSTLCAGYRQLPVEFLKRLLCFEDDTAWEGFVEANRLGAFLNDNKTLFNCHQAKYVVEELKNQMFKKIDIKGQI</sequence>
<dbReference type="STRING" id="4909.A0A2U9R9P1"/>
<dbReference type="Gene3D" id="1.25.40.990">
    <property type="match status" value="1"/>
</dbReference>
<gene>
    <name evidence="3" type="ORF">C5L36_0E02540</name>
</gene>
<dbReference type="Pfam" id="PF03399">
    <property type="entry name" value="SAC3_GANP"/>
    <property type="match status" value="1"/>
</dbReference>
<feature type="domain" description="SAC3/GANP/THP3 conserved" evidence="2">
    <location>
        <begin position="256"/>
        <end position="513"/>
    </location>
</feature>
<feature type="region of interest" description="Disordered" evidence="1">
    <location>
        <begin position="133"/>
        <end position="215"/>
    </location>
</feature>
<keyword evidence="4" id="KW-1185">Reference proteome</keyword>
<evidence type="ECO:0000313" key="3">
    <source>
        <dbReference type="EMBL" id="AWU78190.1"/>
    </source>
</evidence>
<dbReference type="GO" id="GO:0005634">
    <property type="term" value="C:nucleus"/>
    <property type="evidence" value="ECO:0007669"/>
    <property type="project" value="TreeGrafter"/>
</dbReference>
<feature type="compositionally biased region" description="Polar residues" evidence="1">
    <location>
        <begin position="20"/>
        <end position="29"/>
    </location>
</feature>
<proteinExistence type="predicted"/>
<dbReference type="InterPro" id="IPR005062">
    <property type="entry name" value="SAC3/GANP/THP3_conserved"/>
</dbReference>
<evidence type="ECO:0000259" key="2">
    <source>
        <dbReference type="Pfam" id="PF03399"/>
    </source>
</evidence>
<protein>
    <recommendedName>
        <fullName evidence="2">SAC3/GANP/THP3 conserved domain-containing protein</fullName>
    </recommendedName>
</protein>
<dbReference type="GeneID" id="40386049"/>
<reference evidence="3 4" key="1">
    <citation type="submission" date="2018-06" db="EMBL/GenBank/DDBJ databases">
        <title>Population genomics shows no distinction between pathogenic Candida krusei and environmental Pichia kudriavzevii: One species, four names.</title>
        <authorList>
            <person name="Douglass A.P."/>
            <person name="Offei B."/>
            <person name="Braun-Galleani S."/>
            <person name="Coughlan A.Y."/>
            <person name="Martos A."/>
            <person name="Ortiz-Merino R.A."/>
            <person name="Byrne K.P."/>
            <person name="Wolfe K.H."/>
        </authorList>
    </citation>
    <scope>NUCLEOTIDE SEQUENCE [LARGE SCALE GENOMIC DNA]</scope>
    <source>
        <strain evidence="3 4">CBS573</strain>
    </source>
</reference>
<feature type="compositionally biased region" description="Polar residues" evidence="1">
    <location>
        <begin position="204"/>
        <end position="215"/>
    </location>
</feature>
<dbReference type="InterPro" id="IPR045107">
    <property type="entry name" value="SAC3/GANP/THP3"/>
</dbReference>
<dbReference type="EMBL" id="CP028777">
    <property type="protein sequence ID" value="AWU78190.1"/>
    <property type="molecule type" value="Genomic_DNA"/>
</dbReference>
<dbReference type="RefSeq" id="XP_029323666.1">
    <property type="nucleotide sequence ID" value="XM_029467806.1"/>
</dbReference>
<dbReference type="KEGG" id="pkz:C5L36_0E02540"/>
<name>A0A2U9R9P1_PICKU</name>
<evidence type="ECO:0000256" key="1">
    <source>
        <dbReference type="SAM" id="MobiDB-lite"/>
    </source>
</evidence>
<accession>A0A2U9R9P1</accession>
<evidence type="ECO:0000313" key="4">
    <source>
        <dbReference type="Proteomes" id="UP000249293"/>
    </source>
</evidence>